<dbReference type="GO" id="GO:0000976">
    <property type="term" value="F:transcription cis-regulatory region binding"/>
    <property type="evidence" value="ECO:0007669"/>
    <property type="project" value="TreeGrafter"/>
</dbReference>
<sequence>MAKILGKATESGVRLSGPTRRKPRQQRAHLSSEALQEAFVRVLMDKGYAKATIREIAAVAGVGIGTFYDYVANKDALAALTIHMHVKQLAIAMAACAERHRGVPTQVLAAALIDDQVDRILSDIPRWAELFVLERQVSSRTAYSKHYEQFVSLWQQALASASDAMPVALQPLKARMIHAIVYGWMTQSLITQGPAVDGEALGDEVKAAVSAYLRGG</sequence>
<keyword evidence="1" id="KW-0678">Repressor</keyword>
<dbReference type="OrthoDB" id="9816320at2"/>
<feature type="domain" description="HTH tetR-type" evidence="7">
    <location>
        <begin position="29"/>
        <end position="89"/>
    </location>
</feature>
<evidence type="ECO:0000313" key="8">
    <source>
        <dbReference type="EMBL" id="AWI54707.1"/>
    </source>
</evidence>
<keyword evidence="9" id="KW-1185">Reference proteome</keyword>
<dbReference type="PANTHER" id="PTHR30055:SF226">
    <property type="entry name" value="HTH-TYPE TRANSCRIPTIONAL REGULATOR PKSA"/>
    <property type="match status" value="1"/>
</dbReference>
<feature type="DNA-binding region" description="H-T-H motif" evidence="5">
    <location>
        <begin position="52"/>
        <end position="71"/>
    </location>
</feature>
<dbReference type="GO" id="GO:0003700">
    <property type="term" value="F:DNA-binding transcription factor activity"/>
    <property type="evidence" value="ECO:0007669"/>
    <property type="project" value="TreeGrafter"/>
</dbReference>
<evidence type="ECO:0000256" key="2">
    <source>
        <dbReference type="ARBA" id="ARBA00023015"/>
    </source>
</evidence>
<protein>
    <submittedName>
        <fullName evidence="8">TetR family transcriptional regulator</fullName>
    </submittedName>
</protein>
<dbReference type="InterPro" id="IPR050109">
    <property type="entry name" value="HTH-type_TetR-like_transc_reg"/>
</dbReference>
<name>A0A2U8FV13_9BURK</name>
<evidence type="ECO:0000256" key="4">
    <source>
        <dbReference type="ARBA" id="ARBA00023163"/>
    </source>
</evidence>
<dbReference type="PANTHER" id="PTHR30055">
    <property type="entry name" value="HTH-TYPE TRANSCRIPTIONAL REGULATOR RUTR"/>
    <property type="match status" value="1"/>
</dbReference>
<dbReference type="InterPro" id="IPR009057">
    <property type="entry name" value="Homeodomain-like_sf"/>
</dbReference>
<evidence type="ECO:0000256" key="1">
    <source>
        <dbReference type="ARBA" id="ARBA00022491"/>
    </source>
</evidence>
<keyword evidence="2" id="KW-0805">Transcription regulation</keyword>
<evidence type="ECO:0000313" key="9">
    <source>
        <dbReference type="Proteomes" id="UP000244892"/>
    </source>
</evidence>
<proteinExistence type="predicted"/>
<gene>
    <name evidence="8" type="ORF">DEH84_15715</name>
</gene>
<dbReference type="InterPro" id="IPR023772">
    <property type="entry name" value="DNA-bd_HTH_TetR-type_CS"/>
</dbReference>
<evidence type="ECO:0000256" key="5">
    <source>
        <dbReference type="PROSITE-ProRule" id="PRU00335"/>
    </source>
</evidence>
<dbReference type="SUPFAM" id="SSF46689">
    <property type="entry name" value="Homeodomain-like"/>
    <property type="match status" value="1"/>
</dbReference>
<feature type="region of interest" description="Disordered" evidence="6">
    <location>
        <begin position="1"/>
        <end position="28"/>
    </location>
</feature>
<dbReference type="RefSeq" id="WP_109037698.1">
    <property type="nucleotide sequence ID" value="NZ_CP029210.1"/>
</dbReference>
<dbReference type="PROSITE" id="PS01081">
    <property type="entry name" value="HTH_TETR_1"/>
    <property type="match status" value="1"/>
</dbReference>
<accession>A0A2U8FV13</accession>
<dbReference type="Gene3D" id="1.10.357.10">
    <property type="entry name" value="Tetracycline Repressor, domain 2"/>
    <property type="match status" value="1"/>
</dbReference>
<dbReference type="PROSITE" id="PS50977">
    <property type="entry name" value="HTH_TETR_2"/>
    <property type="match status" value="1"/>
</dbReference>
<evidence type="ECO:0000259" key="7">
    <source>
        <dbReference type="PROSITE" id="PS50977"/>
    </source>
</evidence>
<reference evidence="8 9" key="1">
    <citation type="submission" date="2018-05" db="EMBL/GenBank/DDBJ databases">
        <title>complete genome sequence of Aquabacterium olei NBRC 110486.</title>
        <authorList>
            <person name="Tang B."/>
            <person name="Chang J."/>
            <person name="Zhang L."/>
            <person name="Yang H."/>
        </authorList>
    </citation>
    <scope>NUCLEOTIDE SEQUENCE [LARGE SCALE GENOMIC DNA]</scope>
    <source>
        <strain evidence="8 9">NBRC 110486</strain>
    </source>
</reference>
<keyword evidence="3 5" id="KW-0238">DNA-binding</keyword>
<dbReference type="InterPro" id="IPR001647">
    <property type="entry name" value="HTH_TetR"/>
</dbReference>
<keyword evidence="4" id="KW-0804">Transcription</keyword>
<dbReference type="Proteomes" id="UP000244892">
    <property type="component" value="Chromosome"/>
</dbReference>
<dbReference type="Pfam" id="PF00440">
    <property type="entry name" value="TetR_N"/>
    <property type="match status" value="1"/>
</dbReference>
<dbReference type="EMBL" id="CP029210">
    <property type="protein sequence ID" value="AWI54707.1"/>
    <property type="molecule type" value="Genomic_DNA"/>
</dbReference>
<dbReference type="KEGG" id="aon:DEH84_15715"/>
<evidence type="ECO:0000256" key="6">
    <source>
        <dbReference type="SAM" id="MobiDB-lite"/>
    </source>
</evidence>
<organism evidence="8 9">
    <name type="scientific">Aquabacterium olei</name>
    <dbReference type="NCBI Taxonomy" id="1296669"/>
    <lineage>
        <taxon>Bacteria</taxon>
        <taxon>Pseudomonadati</taxon>
        <taxon>Pseudomonadota</taxon>
        <taxon>Betaproteobacteria</taxon>
        <taxon>Burkholderiales</taxon>
        <taxon>Aquabacterium</taxon>
    </lineage>
</organism>
<evidence type="ECO:0000256" key="3">
    <source>
        <dbReference type="ARBA" id="ARBA00023125"/>
    </source>
</evidence>
<dbReference type="AlphaFoldDB" id="A0A2U8FV13"/>